<evidence type="ECO:0000313" key="1">
    <source>
        <dbReference type="EMBL" id="TFD23119.1"/>
    </source>
</evidence>
<keyword evidence="2" id="KW-1185">Reference proteome</keyword>
<reference evidence="1 2" key="1">
    <citation type="submission" date="2019-03" db="EMBL/GenBank/DDBJ databases">
        <title>Genomics of glacier-inhabiting Cryobacterium strains.</title>
        <authorList>
            <person name="Liu Q."/>
            <person name="Xin Y.-H."/>
        </authorList>
    </citation>
    <scope>NUCLEOTIDE SEQUENCE [LARGE SCALE GENOMIC DNA]</scope>
    <source>
        <strain evidence="1 2">TMT1-1</strain>
    </source>
</reference>
<dbReference type="OrthoDB" id="5465469at2"/>
<dbReference type="Proteomes" id="UP000298424">
    <property type="component" value="Unassembled WGS sequence"/>
</dbReference>
<dbReference type="RefSeq" id="WP_134573903.1">
    <property type="nucleotide sequence ID" value="NZ_SOGT01000018.1"/>
</dbReference>
<organism evidence="1 2">
    <name type="scientific">Cryobacterium lyxosi</name>
    <dbReference type="NCBI Taxonomy" id="1259228"/>
    <lineage>
        <taxon>Bacteria</taxon>
        <taxon>Bacillati</taxon>
        <taxon>Actinomycetota</taxon>
        <taxon>Actinomycetes</taxon>
        <taxon>Micrococcales</taxon>
        <taxon>Microbacteriaceae</taxon>
        <taxon>Cryobacterium</taxon>
    </lineage>
</organism>
<dbReference type="InterPro" id="IPR029044">
    <property type="entry name" value="Nucleotide-diphossugar_trans"/>
</dbReference>
<proteinExistence type="predicted"/>
<evidence type="ECO:0000313" key="2">
    <source>
        <dbReference type="Proteomes" id="UP000298424"/>
    </source>
</evidence>
<accession>A0A4R8ZC87</accession>
<protein>
    <recommendedName>
        <fullName evidence="3">Glycosyltransferase family 2 protein</fullName>
    </recommendedName>
</protein>
<dbReference type="EMBL" id="SOGT01000018">
    <property type="protein sequence ID" value="TFD23119.1"/>
    <property type="molecule type" value="Genomic_DNA"/>
</dbReference>
<gene>
    <name evidence="1" type="ORF">E3T27_15635</name>
</gene>
<comment type="caution">
    <text evidence="1">The sequence shown here is derived from an EMBL/GenBank/DDBJ whole genome shotgun (WGS) entry which is preliminary data.</text>
</comment>
<dbReference type="AlphaFoldDB" id="A0A4R8ZC87"/>
<sequence length="318" mass="35046">MVINNVVINTIHRLVTDLRRDPAALTQRAKVKLRLAGLRLTNRLSRRSVTGSGAVVVNLTSFGHRIALVHYALETIAAGRIRPRRLILWLDDAAALAHPPATLRRLQRRGLEIQSCPDFGPHKKQFPYASSTPTLPLVAADDDVLYPRTWLAELLEAAARHPLEIVGQRAHTVTFDGDRVALYSRWVAARGTAASYRTLCTGVSGIYYPLGLLDALRAEGDAFLRVAPRADDLWVYSVAVRHGIRARQVGEAQAEYPAIPGSQRGTLYRQNVTEGGNDAQFAACVGDAERERILRDDPRDSLVLRSIPALRVVSSDDT</sequence>
<evidence type="ECO:0008006" key="3">
    <source>
        <dbReference type="Google" id="ProtNLM"/>
    </source>
</evidence>
<name>A0A4R8ZC87_9MICO</name>
<dbReference type="SUPFAM" id="SSF53448">
    <property type="entry name" value="Nucleotide-diphospho-sugar transferases"/>
    <property type="match status" value="1"/>
</dbReference>